<sequence length="91" mass="9902">MKKIINLFSFLLMLLGSYPAISWATPYNIAPQARVSASSSIDAGHDAAKVTDGLIRVPGKGEWVSKSTETFWGTDRLSLDTVGLGTPREYQ</sequence>
<keyword evidence="1" id="KW-0732">Signal</keyword>
<evidence type="ECO:0000256" key="1">
    <source>
        <dbReference type="SAM" id="SignalP"/>
    </source>
</evidence>
<dbReference type="Proteomes" id="UP000014140">
    <property type="component" value="Unassembled WGS sequence"/>
</dbReference>
<protein>
    <submittedName>
        <fullName evidence="2">Uncharacterized protein</fullName>
    </submittedName>
</protein>
<keyword evidence="3" id="KW-1185">Reference proteome</keyword>
<comment type="caution">
    <text evidence="2">The sequence shown here is derived from an EMBL/GenBank/DDBJ whole genome shotgun (WGS) entry which is preliminary data.</text>
</comment>
<dbReference type="PATRIC" id="fig|1235789.3.peg.3820"/>
<reference evidence="2 3" key="1">
    <citation type="submission" date="2013-04" db="EMBL/GenBank/DDBJ databases">
        <title>The Genome Sequence of Parabacteroides goldsteinii dnLKV18.</title>
        <authorList>
            <consortium name="The Broad Institute Genomics Platform"/>
            <consortium name="The Broad Institute Genome Sequencing Center for Infectious Disease"/>
            <person name="Earl A."/>
            <person name="Xavier R."/>
            <person name="Kuhn K."/>
            <person name="Stappenbeck T."/>
            <person name="Walker B."/>
            <person name="Young S."/>
            <person name="Zeng Q."/>
            <person name="Gargeya S."/>
            <person name="Fitzgerald M."/>
            <person name="Haas B."/>
            <person name="Abouelleil A."/>
            <person name="Allen A.W."/>
            <person name="Alvarado L."/>
            <person name="Arachchi H.M."/>
            <person name="Berlin A.M."/>
            <person name="Chapman S.B."/>
            <person name="Gainer-Dewar J."/>
            <person name="Goldberg J."/>
            <person name="Griggs A."/>
            <person name="Gujja S."/>
            <person name="Hansen M."/>
            <person name="Howarth C."/>
            <person name="Imamovic A."/>
            <person name="Ireland A."/>
            <person name="Larimer J."/>
            <person name="McCowan C."/>
            <person name="Murphy C."/>
            <person name="Pearson M."/>
            <person name="Poon T.W."/>
            <person name="Priest M."/>
            <person name="Roberts A."/>
            <person name="Saif S."/>
            <person name="Shea T."/>
            <person name="Sisk P."/>
            <person name="Sykes S."/>
            <person name="Wortman J."/>
            <person name="Nusbaum C."/>
            <person name="Birren B."/>
        </authorList>
    </citation>
    <scope>NUCLEOTIDE SEQUENCE [LARGE SCALE GENOMIC DNA]</scope>
    <source>
        <strain evidence="3">dnLKV18</strain>
    </source>
</reference>
<organism evidence="2 3">
    <name type="scientific">Parabacteroides goldsteinii dnLKV18</name>
    <dbReference type="NCBI Taxonomy" id="1235789"/>
    <lineage>
        <taxon>Bacteria</taxon>
        <taxon>Pseudomonadati</taxon>
        <taxon>Bacteroidota</taxon>
        <taxon>Bacteroidia</taxon>
        <taxon>Bacteroidales</taxon>
        <taxon>Tannerellaceae</taxon>
        <taxon>Parabacteroides</taxon>
    </lineage>
</organism>
<dbReference type="EMBL" id="ASSQ01000020">
    <property type="protein sequence ID" value="EOS15500.1"/>
    <property type="molecule type" value="Genomic_DNA"/>
</dbReference>
<feature type="signal peptide" evidence="1">
    <location>
        <begin position="1"/>
        <end position="24"/>
    </location>
</feature>
<evidence type="ECO:0000313" key="2">
    <source>
        <dbReference type="EMBL" id="EOS15500.1"/>
    </source>
</evidence>
<accession>S0GNX0</accession>
<dbReference type="HOGENOM" id="CLU_2424231_0_0_10"/>
<name>S0GNX0_9BACT</name>
<dbReference type="AlphaFoldDB" id="S0GNX0"/>
<proteinExistence type="predicted"/>
<evidence type="ECO:0000313" key="3">
    <source>
        <dbReference type="Proteomes" id="UP000014140"/>
    </source>
</evidence>
<feature type="chain" id="PRO_5004487841" evidence="1">
    <location>
        <begin position="25"/>
        <end position="91"/>
    </location>
</feature>
<gene>
    <name evidence="2" type="ORF">C803_03811</name>
</gene>